<dbReference type="Gene3D" id="1.25.40.10">
    <property type="entry name" value="Tetratricopeptide repeat domain"/>
    <property type="match status" value="1"/>
</dbReference>
<dbReference type="InterPro" id="IPR019734">
    <property type="entry name" value="TPR_rpt"/>
</dbReference>
<evidence type="ECO:0000256" key="2">
    <source>
        <dbReference type="SAM" id="SignalP"/>
    </source>
</evidence>
<protein>
    <submittedName>
        <fullName evidence="3">Uncharacterized protein</fullName>
    </submittedName>
</protein>
<keyword evidence="1" id="KW-0802">TPR repeat</keyword>
<accession>A0A6I4SIW7</accession>
<dbReference type="EMBL" id="WTYS01000001">
    <property type="protein sequence ID" value="MXO55593.1"/>
    <property type="molecule type" value="Genomic_DNA"/>
</dbReference>
<name>A0A6I4SIW7_9SPHN</name>
<organism evidence="3 4">
    <name type="scientific">Pontixanthobacter gangjinensis</name>
    <dbReference type="NCBI Taxonomy" id="1028742"/>
    <lineage>
        <taxon>Bacteria</taxon>
        <taxon>Pseudomonadati</taxon>
        <taxon>Pseudomonadota</taxon>
        <taxon>Alphaproteobacteria</taxon>
        <taxon>Sphingomonadales</taxon>
        <taxon>Erythrobacteraceae</taxon>
        <taxon>Pontixanthobacter</taxon>
    </lineage>
</organism>
<dbReference type="PROSITE" id="PS50005">
    <property type="entry name" value="TPR"/>
    <property type="match status" value="1"/>
</dbReference>
<evidence type="ECO:0000313" key="3">
    <source>
        <dbReference type="EMBL" id="MXO55593.1"/>
    </source>
</evidence>
<gene>
    <name evidence="3" type="ORF">GRI36_01730</name>
</gene>
<dbReference type="AlphaFoldDB" id="A0A6I4SIW7"/>
<evidence type="ECO:0000256" key="1">
    <source>
        <dbReference type="PROSITE-ProRule" id="PRU00339"/>
    </source>
</evidence>
<sequence length="331" mass="36072">MEVKNVICAAAILCSCSVARAETLPVAGVYASGTDMDAEIHTIAVEGFGGDAGPELSFLLTDLLAEVEIHGKNWFSIVPAATLKNHLLGIGHIQAVDGDEAASAEDQLSTVAVLSGTARSQVNDYSISPKKVKTCAKKVAKKCVEHVVEVYECRNMTVSYTPSLRIVAPNGDLLYQNSNYLEATQSYCEDEDKVPDPDQMLGSLAAQYSYAARLDLAPQYRETEFRILERRNGLSKDDARSFKDAIHLTKTDPLGACSAFGGLEASNPNQLSVLFNIGLCREGKGDLTAAREYYLRALSVEPRRSVTQAGLERIESRIQAERQVMDRFDLN</sequence>
<dbReference type="OrthoDB" id="7426733at2"/>
<evidence type="ECO:0000313" key="4">
    <source>
        <dbReference type="Proteomes" id="UP000468943"/>
    </source>
</evidence>
<feature type="repeat" description="TPR" evidence="1">
    <location>
        <begin position="271"/>
        <end position="304"/>
    </location>
</feature>
<dbReference type="PROSITE" id="PS51257">
    <property type="entry name" value="PROKAR_LIPOPROTEIN"/>
    <property type="match status" value="1"/>
</dbReference>
<keyword evidence="2" id="KW-0732">Signal</keyword>
<dbReference type="InterPro" id="IPR011990">
    <property type="entry name" value="TPR-like_helical_dom_sf"/>
</dbReference>
<dbReference type="SUPFAM" id="SSF48452">
    <property type="entry name" value="TPR-like"/>
    <property type="match status" value="1"/>
</dbReference>
<reference evidence="3 4" key="1">
    <citation type="submission" date="2019-12" db="EMBL/GenBank/DDBJ databases">
        <title>Genomic-based taxomic classification of the family Erythrobacteraceae.</title>
        <authorList>
            <person name="Xu L."/>
        </authorList>
    </citation>
    <scope>NUCLEOTIDE SEQUENCE [LARGE SCALE GENOMIC DNA]</scope>
    <source>
        <strain evidence="3 4">JCM 17802</strain>
    </source>
</reference>
<dbReference type="RefSeq" id="WP_160596898.1">
    <property type="nucleotide sequence ID" value="NZ_WTYS01000001.1"/>
</dbReference>
<keyword evidence="4" id="KW-1185">Reference proteome</keyword>
<feature type="signal peptide" evidence="2">
    <location>
        <begin position="1"/>
        <end position="21"/>
    </location>
</feature>
<comment type="caution">
    <text evidence="3">The sequence shown here is derived from an EMBL/GenBank/DDBJ whole genome shotgun (WGS) entry which is preliminary data.</text>
</comment>
<feature type="chain" id="PRO_5026152101" evidence="2">
    <location>
        <begin position="22"/>
        <end position="331"/>
    </location>
</feature>
<dbReference type="Proteomes" id="UP000468943">
    <property type="component" value="Unassembled WGS sequence"/>
</dbReference>
<proteinExistence type="predicted"/>